<name>A0A5P9XL57_ACITH</name>
<dbReference type="PANTHER" id="PTHR23502:SF132">
    <property type="entry name" value="POLYAMINE TRANSPORTER 2-RELATED"/>
    <property type="match status" value="1"/>
</dbReference>
<dbReference type="NCBIfam" id="NF008314">
    <property type="entry name" value="PRK11102.1"/>
    <property type="match status" value="1"/>
</dbReference>
<feature type="transmembrane region" description="Helical" evidence="8">
    <location>
        <begin position="53"/>
        <end position="73"/>
    </location>
</feature>
<dbReference type="GO" id="GO:0015385">
    <property type="term" value="F:sodium:proton antiporter activity"/>
    <property type="evidence" value="ECO:0007669"/>
    <property type="project" value="TreeGrafter"/>
</dbReference>
<keyword evidence="6 8" id="KW-1133">Transmembrane helix</keyword>
<accession>A0A5P9XL57</accession>
<feature type="transmembrane region" description="Helical" evidence="8">
    <location>
        <begin position="223"/>
        <end position="247"/>
    </location>
</feature>
<comment type="similarity">
    <text evidence="2 8">Belongs to the major facilitator superfamily. Bcr/CmlA family.</text>
</comment>
<proteinExistence type="inferred from homology"/>
<dbReference type="FunFam" id="1.20.1720.10:FF:000005">
    <property type="entry name" value="Bcr/CflA family efflux transporter"/>
    <property type="match status" value="1"/>
</dbReference>
<gene>
    <name evidence="10" type="primary">ydgK</name>
    <name evidence="10" type="ORF">GCD22_00136</name>
</gene>
<dbReference type="KEGG" id="atx:GCD22_00136"/>
<evidence type="ECO:0000256" key="5">
    <source>
        <dbReference type="ARBA" id="ARBA00022692"/>
    </source>
</evidence>
<keyword evidence="8" id="KW-0997">Cell inner membrane</keyword>
<evidence type="ECO:0000313" key="11">
    <source>
        <dbReference type="Proteomes" id="UP000363590"/>
    </source>
</evidence>
<keyword evidence="7 8" id="KW-0472">Membrane</keyword>
<evidence type="ECO:0000256" key="4">
    <source>
        <dbReference type="ARBA" id="ARBA00022475"/>
    </source>
</evidence>
<evidence type="ECO:0000256" key="8">
    <source>
        <dbReference type="RuleBase" id="RU365088"/>
    </source>
</evidence>
<dbReference type="SUPFAM" id="SSF103473">
    <property type="entry name" value="MFS general substrate transporter"/>
    <property type="match status" value="1"/>
</dbReference>
<feature type="transmembrane region" description="Helical" evidence="8">
    <location>
        <begin position="316"/>
        <end position="341"/>
    </location>
</feature>
<protein>
    <recommendedName>
        <fullName evidence="8">Bcr/CflA family efflux transporter</fullName>
    </recommendedName>
</protein>
<dbReference type="GO" id="GO:1990961">
    <property type="term" value="P:xenobiotic detoxification by transmembrane export across the plasma membrane"/>
    <property type="evidence" value="ECO:0007669"/>
    <property type="project" value="InterPro"/>
</dbReference>
<evidence type="ECO:0000256" key="6">
    <source>
        <dbReference type="ARBA" id="ARBA00022989"/>
    </source>
</evidence>
<feature type="transmembrane region" description="Helical" evidence="8">
    <location>
        <begin position="110"/>
        <end position="131"/>
    </location>
</feature>
<reference evidence="10 11" key="1">
    <citation type="submission" date="2019-10" db="EMBL/GenBank/DDBJ databases">
        <authorList>
            <person name="Wang R."/>
        </authorList>
    </citation>
    <scope>NUCLEOTIDE SEQUENCE [LARGE SCALE GENOMIC DNA]</scope>
    <source>
        <strain evidence="10 11">ATCC 19377</strain>
    </source>
</reference>
<evidence type="ECO:0000256" key="2">
    <source>
        <dbReference type="ARBA" id="ARBA00006236"/>
    </source>
</evidence>
<evidence type="ECO:0000256" key="3">
    <source>
        <dbReference type="ARBA" id="ARBA00022448"/>
    </source>
</evidence>
<dbReference type="Pfam" id="PF07690">
    <property type="entry name" value="MFS_1"/>
    <property type="match status" value="1"/>
</dbReference>
<dbReference type="GO" id="GO:0005886">
    <property type="term" value="C:plasma membrane"/>
    <property type="evidence" value="ECO:0007669"/>
    <property type="project" value="UniProtKB-SubCell"/>
</dbReference>
<comment type="subcellular location">
    <subcellularLocation>
        <location evidence="8">Cell inner membrane</location>
        <topology evidence="8">Multi-pass membrane protein</topology>
    </subcellularLocation>
    <subcellularLocation>
        <location evidence="1">Cell membrane</location>
        <topology evidence="1">Multi-pass membrane protein</topology>
    </subcellularLocation>
</comment>
<dbReference type="InterPro" id="IPR020846">
    <property type="entry name" value="MFS_dom"/>
</dbReference>
<evidence type="ECO:0000256" key="1">
    <source>
        <dbReference type="ARBA" id="ARBA00004651"/>
    </source>
</evidence>
<dbReference type="GO" id="GO:0042910">
    <property type="term" value="F:xenobiotic transmembrane transporter activity"/>
    <property type="evidence" value="ECO:0007669"/>
    <property type="project" value="InterPro"/>
</dbReference>
<dbReference type="EMBL" id="CP045571">
    <property type="protein sequence ID" value="QFX94682.1"/>
    <property type="molecule type" value="Genomic_DNA"/>
</dbReference>
<keyword evidence="4" id="KW-1003">Cell membrane</keyword>
<dbReference type="NCBIfam" id="TIGR00710">
    <property type="entry name" value="efflux_Bcr_CflA"/>
    <property type="match status" value="1"/>
</dbReference>
<dbReference type="InterPro" id="IPR036259">
    <property type="entry name" value="MFS_trans_sf"/>
</dbReference>
<dbReference type="InterPro" id="IPR011701">
    <property type="entry name" value="MFS"/>
</dbReference>
<evidence type="ECO:0000259" key="9">
    <source>
        <dbReference type="PROSITE" id="PS50850"/>
    </source>
</evidence>
<sequence length="411" mass="44547">MPLVYQAWQGKTLLHKRRLIFILGMLSAFGPMSIDMYLPSLPTLSRYFTAPHLAVQLTLASFFVGLSLGQLFFGTLSDRFGRRRPLLLGLILYVLTSAGCALSPSIGVLIGLRFVQGLGACAGLVISRAVVRDLFSPREAPHIFAAMILVMGLAPIIAPLMGGYLLVWLGWQSIFWLLTVFGLFIFGLVYLGLHESHQPTAEHSLEVSKVLRRYHALLQDRRFMAFSLVYAMCYGGMFAYIAGSPFVFIDLYKVPANSFGWIFGANALGLVVMSQLNRILHRRYTAEGILQTVVIIQLLAGIVLFIIGYYPEISMFAIMLPLFVYVASIGLVGPNATALAMAGQGAHAGGASALLGAMQFTAASVSAMVIGSMVMHSAFPLGITILGCAAVAVVGLRYARKLQDPALLMKS</sequence>
<feature type="transmembrane region" description="Helical" evidence="8">
    <location>
        <begin position="381"/>
        <end position="399"/>
    </location>
</feature>
<dbReference type="Proteomes" id="UP000363590">
    <property type="component" value="Chromosome"/>
</dbReference>
<feature type="transmembrane region" description="Helical" evidence="8">
    <location>
        <begin position="85"/>
        <end position="104"/>
    </location>
</feature>
<feature type="domain" description="Major facilitator superfamily (MFS) profile" evidence="9">
    <location>
        <begin position="19"/>
        <end position="407"/>
    </location>
</feature>
<keyword evidence="3 8" id="KW-0813">Transport</keyword>
<dbReference type="PANTHER" id="PTHR23502">
    <property type="entry name" value="MAJOR FACILITATOR SUPERFAMILY"/>
    <property type="match status" value="1"/>
</dbReference>
<dbReference type="Gene3D" id="1.20.1720.10">
    <property type="entry name" value="Multidrug resistance protein D"/>
    <property type="match status" value="1"/>
</dbReference>
<feature type="transmembrane region" description="Helical" evidence="8">
    <location>
        <begin position="20"/>
        <end position="38"/>
    </location>
</feature>
<keyword evidence="5 8" id="KW-0812">Transmembrane</keyword>
<dbReference type="PROSITE" id="PS50850">
    <property type="entry name" value="MFS"/>
    <property type="match status" value="1"/>
</dbReference>
<feature type="transmembrane region" description="Helical" evidence="8">
    <location>
        <begin position="173"/>
        <end position="193"/>
    </location>
</feature>
<dbReference type="InterPro" id="IPR004812">
    <property type="entry name" value="Efflux_drug-R_Bcr/CmlA"/>
</dbReference>
<feature type="transmembrane region" description="Helical" evidence="8">
    <location>
        <begin position="288"/>
        <end position="310"/>
    </location>
</feature>
<dbReference type="AlphaFoldDB" id="A0A5P9XL57"/>
<feature type="transmembrane region" description="Helical" evidence="8">
    <location>
        <begin position="353"/>
        <end position="375"/>
    </location>
</feature>
<feature type="transmembrane region" description="Helical" evidence="8">
    <location>
        <begin position="143"/>
        <end position="167"/>
    </location>
</feature>
<organism evidence="10 11">
    <name type="scientific">Acidithiobacillus thiooxidans ATCC 19377</name>
    <dbReference type="NCBI Taxonomy" id="637390"/>
    <lineage>
        <taxon>Bacteria</taxon>
        <taxon>Pseudomonadati</taxon>
        <taxon>Pseudomonadota</taxon>
        <taxon>Acidithiobacillia</taxon>
        <taxon>Acidithiobacillales</taxon>
        <taxon>Acidithiobacillaceae</taxon>
        <taxon>Acidithiobacillus</taxon>
    </lineage>
</organism>
<evidence type="ECO:0000256" key="7">
    <source>
        <dbReference type="ARBA" id="ARBA00023136"/>
    </source>
</evidence>
<dbReference type="CDD" id="cd17320">
    <property type="entry name" value="MFS_MdfA_MDR_like"/>
    <property type="match status" value="1"/>
</dbReference>
<evidence type="ECO:0000313" key="10">
    <source>
        <dbReference type="EMBL" id="QFX94682.1"/>
    </source>
</evidence>
<feature type="transmembrane region" description="Helical" evidence="8">
    <location>
        <begin position="259"/>
        <end position="276"/>
    </location>
</feature>